<sequence>MSNEPFSAIPSGHPPTPGGPGQPSSGAYPPGAVQPAGSPPGTTPSSASYPVGSEPGTAPATDPTTDATPVKPTAGERANAVVKKVVIGLVIAALLVVTYFILEAFLPRWWAGQIGQRVEGSFSRGIGTGLVLGIVCTFVPVLFFTLSFVYRGRMKNVPTIMFAVLGVIVAVPNLLTLTVVAGGGNGAHAGERIFDVEAPGFRAATAWGVIIGAVLAVGVGYFIWRYRRRGRQLREIKHPTTDRT</sequence>
<feature type="transmembrane region" description="Helical" evidence="2">
    <location>
        <begin position="126"/>
        <end position="150"/>
    </location>
</feature>
<accession>R7YA30</accession>
<evidence type="ECO:0008006" key="5">
    <source>
        <dbReference type="Google" id="ProtNLM"/>
    </source>
</evidence>
<feature type="region of interest" description="Disordered" evidence="1">
    <location>
        <begin position="1"/>
        <end position="72"/>
    </location>
</feature>
<feature type="transmembrane region" description="Helical" evidence="2">
    <location>
        <begin position="162"/>
        <end position="184"/>
    </location>
</feature>
<evidence type="ECO:0000313" key="4">
    <source>
        <dbReference type="Proteomes" id="UP000013569"/>
    </source>
</evidence>
<gene>
    <name evidence="3" type="ORF">GTC6_10826</name>
</gene>
<keyword evidence="2" id="KW-0472">Membrane</keyword>
<dbReference type="EMBL" id="AQPW01000010">
    <property type="protein sequence ID" value="EON32848.1"/>
    <property type="molecule type" value="Genomic_DNA"/>
</dbReference>
<evidence type="ECO:0000256" key="2">
    <source>
        <dbReference type="SAM" id="Phobius"/>
    </source>
</evidence>
<keyword evidence="2" id="KW-0812">Transmembrane</keyword>
<feature type="compositionally biased region" description="Low complexity" evidence="1">
    <location>
        <begin position="22"/>
        <end position="36"/>
    </location>
</feature>
<evidence type="ECO:0000256" key="1">
    <source>
        <dbReference type="SAM" id="MobiDB-lite"/>
    </source>
</evidence>
<protein>
    <recommendedName>
        <fullName evidence="5">Permease</fullName>
    </recommendedName>
</protein>
<organism evidence="3 4">
    <name type="scientific">Gordonia terrae C-6</name>
    <dbReference type="NCBI Taxonomy" id="1316928"/>
    <lineage>
        <taxon>Bacteria</taxon>
        <taxon>Bacillati</taxon>
        <taxon>Actinomycetota</taxon>
        <taxon>Actinomycetes</taxon>
        <taxon>Mycobacteriales</taxon>
        <taxon>Gordoniaceae</taxon>
        <taxon>Gordonia</taxon>
    </lineage>
</organism>
<proteinExistence type="predicted"/>
<feature type="transmembrane region" description="Helical" evidence="2">
    <location>
        <begin position="204"/>
        <end position="224"/>
    </location>
</feature>
<dbReference type="RefSeq" id="WP_010842585.1">
    <property type="nucleotide sequence ID" value="NZ_AQPW01000010.1"/>
</dbReference>
<comment type="caution">
    <text evidence="3">The sequence shown here is derived from an EMBL/GenBank/DDBJ whole genome shotgun (WGS) entry which is preliminary data.</text>
</comment>
<reference evidence="3 4" key="1">
    <citation type="journal article" date="2013" name="Genome Announc.">
        <title>Draft Genome Sequence of a Benzothiophene-Desulfurizing Bacterium, Gordona terrae Strain C-6.</title>
        <authorList>
            <person name="Wang W."/>
            <person name="Ma T."/>
            <person name="Ren Y."/>
            <person name="Li G."/>
        </authorList>
    </citation>
    <scope>NUCLEOTIDE SEQUENCE [LARGE SCALE GENOMIC DNA]</scope>
    <source>
        <strain evidence="3 4">C-6</strain>
    </source>
</reference>
<dbReference type="AlphaFoldDB" id="R7YA30"/>
<evidence type="ECO:0000313" key="3">
    <source>
        <dbReference type="EMBL" id="EON32848.1"/>
    </source>
</evidence>
<feature type="transmembrane region" description="Helical" evidence="2">
    <location>
        <begin position="85"/>
        <end position="106"/>
    </location>
</feature>
<dbReference type="Proteomes" id="UP000013569">
    <property type="component" value="Unassembled WGS sequence"/>
</dbReference>
<dbReference type="OrthoDB" id="4376806at2"/>
<keyword evidence="2" id="KW-1133">Transmembrane helix</keyword>
<dbReference type="PATRIC" id="fig|1316928.3.peg.2176"/>
<feature type="compositionally biased region" description="Low complexity" evidence="1">
    <location>
        <begin position="57"/>
        <end position="72"/>
    </location>
</feature>
<name>R7YA30_9ACTN</name>